<dbReference type="GO" id="GO:0005524">
    <property type="term" value="F:ATP binding"/>
    <property type="evidence" value="ECO:0007669"/>
    <property type="project" value="UniProtKB-KW"/>
</dbReference>
<accession>A0A9W6VJV0</accession>
<keyword evidence="3" id="KW-0067">ATP-binding</keyword>
<evidence type="ECO:0000256" key="2">
    <source>
        <dbReference type="ARBA" id="ARBA00022741"/>
    </source>
</evidence>
<keyword evidence="2" id="KW-0547">Nucleotide-binding</keyword>
<dbReference type="InterPro" id="IPR014729">
    <property type="entry name" value="Rossmann-like_a/b/a_fold"/>
</dbReference>
<dbReference type="EMBL" id="BSTI01000019">
    <property type="protein sequence ID" value="GLY69924.1"/>
    <property type="molecule type" value="Genomic_DNA"/>
</dbReference>
<comment type="caution">
    <text evidence="5">The sequence shown here is derived from an EMBL/GenBank/DDBJ whole genome shotgun (WGS) entry which is preliminary data.</text>
</comment>
<feature type="domain" description="UspA" evidence="4">
    <location>
        <begin position="150"/>
        <end position="268"/>
    </location>
</feature>
<protein>
    <submittedName>
        <fullName evidence="5">Universal stress protein</fullName>
    </submittedName>
</protein>
<evidence type="ECO:0000313" key="5">
    <source>
        <dbReference type="EMBL" id="GLY69924.1"/>
    </source>
</evidence>
<dbReference type="AlphaFoldDB" id="A0A9W6VJV0"/>
<dbReference type="Gene3D" id="3.40.50.620">
    <property type="entry name" value="HUPs"/>
    <property type="match status" value="2"/>
</dbReference>
<keyword evidence="6" id="KW-1185">Reference proteome</keyword>
<sequence>MNGQPIVVGVNGTAGAVRAAAWGADEAVHRHAPLLLVHAFGVPDAFYGDTAPPREWLAAKEAQSRDWLAEARDVVTGAHPALDVATGSFLDAPVPLLLERSSAARMVVLGSAQRSLLGDLVLGATAGTLAAHARCPVAVVRGREPRLDEPVVVGIDGSTHSGSAVGLAFEEASLRRVQLVALHAEPAMERTAEAASGAVAAWRKKYPEVEVQQVVVREDPRKPLLEWSERAQLVVVGSRGRGGFTGMLLGSTSQAMIHHAACPVLVARSAPGK</sequence>
<dbReference type="PANTHER" id="PTHR46268:SF27">
    <property type="entry name" value="UNIVERSAL STRESS PROTEIN RV2623"/>
    <property type="match status" value="1"/>
</dbReference>
<dbReference type="InterPro" id="IPR006015">
    <property type="entry name" value="Universal_stress_UspA"/>
</dbReference>
<dbReference type="RefSeq" id="WP_285489294.1">
    <property type="nucleotide sequence ID" value="NZ_BSTI01000019.1"/>
</dbReference>
<evidence type="ECO:0000259" key="4">
    <source>
        <dbReference type="Pfam" id="PF00582"/>
    </source>
</evidence>
<proteinExistence type="inferred from homology"/>
<feature type="domain" description="UspA" evidence="4">
    <location>
        <begin position="4"/>
        <end position="141"/>
    </location>
</feature>
<dbReference type="Proteomes" id="UP001165136">
    <property type="component" value="Unassembled WGS sequence"/>
</dbReference>
<dbReference type="PRINTS" id="PR01438">
    <property type="entry name" value="UNVRSLSTRESS"/>
</dbReference>
<dbReference type="InterPro" id="IPR006016">
    <property type="entry name" value="UspA"/>
</dbReference>
<gene>
    <name evidence="5" type="ORF">Atai01_65430</name>
</gene>
<evidence type="ECO:0000256" key="1">
    <source>
        <dbReference type="ARBA" id="ARBA00008791"/>
    </source>
</evidence>
<organism evidence="5 6">
    <name type="scientific">Amycolatopsis taiwanensis</name>
    <dbReference type="NCBI Taxonomy" id="342230"/>
    <lineage>
        <taxon>Bacteria</taxon>
        <taxon>Bacillati</taxon>
        <taxon>Actinomycetota</taxon>
        <taxon>Actinomycetes</taxon>
        <taxon>Pseudonocardiales</taxon>
        <taxon>Pseudonocardiaceae</taxon>
        <taxon>Amycolatopsis</taxon>
    </lineage>
</organism>
<dbReference type="PANTHER" id="PTHR46268">
    <property type="entry name" value="STRESS RESPONSE PROTEIN NHAX"/>
    <property type="match status" value="1"/>
</dbReference>
<dbReference type="SUPFAM" id="SSF52402">
    <property type="entry name" value="Adenine nucleotide alpha hydrolases-like"/>
    <property type="match status" value="2"/>
</dbReference>
<reference evidence="5" key="1">
    <citation type="submission" date="2023-03" db="EMBL/GenBank/DDBJ databases">
        <title>Amycolatopsis taiwanensis NBRC 103393.</title>
        <authorList>
            <person name="Ichikawa N."/>
            <person name="Sato H."/>
            <person name="Tonouchi N."/>
        </authorList>
    </citation>
    <scope>NUCLEOTIDE SEQUENCE</scope>
    <source>
        <strain evidence="5">NBRC 103393</strain>
    </source>
</reference>
<evidence type="ECO:0000256" key="3">
    <source>
        <dbReference type="ARBA" id="ARBA00022840"/>
    </source>
</evidence>
<comment type="similarity">
    <text evidence="1">Belongs to the universal stress protein A family.</text>
</comment>
<dbReference type="Pfam" id="PF00582">
    <property type="entry name" value="Usp"/>
    <property type="match status" value="2"/>
</dbReference>
<evidence type="ECO:0000313" key="6">
    <source>
        <dbReference type="Proteomes" id="UP001165136"/>
    </source>
</evidence>
<name>A0A9W6VJV0_9PSEU</name>